<sequence length="220" mass="23330">MRYPEALRQRTHPGSHRALLAASSAPAALHARFGKLHDDFSNPTKRHVGYGCLYADAPRRRHCLDGSDIVKKATIFGAALTAILTVAATAALAQEAAPPPSAAQMQRGDGPPAPHGAMGSMMGPRGPGFAVINDLEQLRRLYAMSGHPGEIIAVYHDVLSKTQDPMLRHYIYDSLAREQLKPANPEQAIATLRTSLSEDLAAANKAPHAGPGIPAAGQAQ</sequence>
<organism evidence="1 2">
    <name type="scientific">Paraburkholderia ultramafica</name>
    <dbReference type="NCBI Taxonomy" id="1544867"/>
    <lineage>
        <taxon>Bacteria</taxon>
        <taxon>Pseudomonadati</taxon>
        <taxon>Pseudomonadota</taxon>
        <taxon>Betaproteobacteria</taxon>
        <taxon>Burkholderiales</taxon>
        <taxon>Burkholderiaceae</taxon>
        <taxon>Paraburkholderia</taxon>
    </lineage>
</organism>
<evidence type="ECO:0000313" key="1">
    <source>
        <dbReference type="EMBL" id="CAB3778248.1"/>
    </source>
</evidence>
<dbReference type="Proteomes" id="UP000494365">
    <property type="component" value="Unassembled WGS sequence"/>
</dbReference>
<gene>
    <name evidence="1" type="ORF">LMG28614_00577</name>
</gene>
<dbReference type="EMBL" id="CADIKK010000002">
    <property type="protein sequence ID" value="CAB3778248.1"/>
    <property type="molecule type" value="Genomic_DNA"/>
</dbReference>
<protein>
    <submittedName>
        <fullName evidence="1">Uncharacterized protein</fullName>
    </submittedName>
</protein>
<reference evidence="1 2" key="1">
    <citation type="submission" date="2020-04" db="EMBL/GenBank/DDBJ databases">
        <authorList>
            <person name="De Canck E."/>
        </authorList>
    </citation>
    <scope>NUCLEOTIDE SEQUENCE [LARGE SCALE GENOMIC DNA]</scope>
    <source>
        <strain evidence="1 2">LMG 28614</strain>
    </source>
</reference>
<evidence type="ECO:0000313" key="2">
    <source>
        <dbReference type="Proteomes" id="UP000494365"/>
    </source>
</evidence>
<name>A0A6S7B4U3_9BURK</name>
<keyword evidence="2" id="KW-1185">Reference proteome</keyword>
<proteinExistence type="predicted"/>
<dbReference type="AlphaFoldDB" id="A0A6S7B4U3"/>
<accession>A0A6S7B4U3</accession>